<dbReference type="RefSeq" id="WP_249282705.1">
    <property type="nucleotide sequence ID" value="NZ_JACRST010000007.1"/>
</dbReference>
<dbReference type="PANTHER" id="PTHR42939:SF1">
    <property type="entry name" value="ABC TRANSPORTER ATP-BINDING PROTEIN ALBC-RELATED"/>
    <property type="match status" value="1"/>
</dbReference>
<dbReference type="SUPFAM" id="SSF52540">
    <property type="entry name" value="P-loop containing nucleoside triphosphate hydrolases"/>
    <property type="match status" value="1"/>
</dbReference>
<organism evidence="5 6">
    <name type="scientific">Ligaoa zhengdingensis</name>
    <dbReference type="NCBI Taxonomy" id="2763658"/>
    <lineage>
        <taxon>Bacteria</taxon>
        <taxon>Bacillati</taxon>
        <taxon>Bacillota</taxon>
        <taxon>Clostridia</taxon>
        <taxon>Eubacteriales</taxon>
        <taxon>Oscillospiraceae</taxon>
        <taxon>Ligaoa</taxon>
    </lineage>
</organism>
<dbReference type="AlphaFoldDB" id="A0A926E043"/>
<evidence type="ECO:0000259" key="4">
    <source>
        <dbReference type="PROSITE" id="PS50893"/>
    </source>
</evidence>
<dbReference type="GO" id="GO:0016887">
    <property type="term" value="F:ATP hydrolysis activity"/>
    <property type="evidence" value="ECO:0007669"/>
    <property type="project" value="InterPro"/>
</dbReference>
<name>A0A926E043_9FIRM</name>
<dbReference type="CDD" id="cd03230">
    <property type="entry name" value="ABC_DR_subfamily_A"/>
    <property type="match status" value="1"/>
</dbReference>
<dbReference type="PANTHER" id="PTHR42939">
    <property type="entry name" value="ABC TRANSPORTER ATP-BINDING PROTEIN ALBC-RELATED"/>
    <property type="match status" value="1"/>
</dbReference>
<protein>
    <submittedName>
        <fullName evidence="5">ABC transporter ATP-binding protein</fullName>
    </submittedName>
</protein>
<keyword evidence="6" id="KW-1185">Reference proteome</keyword>
<keyword evidence="3 5" id="KW-0067">ATP-binding</keyword>
<dbReference type="SMART" id="SM00382">
    <property type="entry name" value="AAA"/>
    <property type="match status" value="1"/>
</dbReference>
<dbReference type="InterPro" id="IPR027417">
    <property type="entry name" value="P-loop_NTPase"/>
</dbReference>
<reference evidence="5" key="1">
    <citation type="submission" date="2020-08" db="EMBL/GenBank/DDBJ databases">
        <title>Genome public.</title>
        <authorList>
            <person name="Liu C."/>
            <person name="Sun Q."/>
        </authorList>
    </citation>
    <scope>NUCLEOTIDE SEQUENCE</scope>
    <source>
        <strain evidence="5">NSJ-31</strain>
    </source>
</reference>
<accession>A0A926E043</accession>
<sequence>MIEANGLTKYFDDIAALKGMTTRIPAGSIYGLVGSNGAGKSTFLRLLAGVYRPDEGAIAVDGAETYENPAVKDRIFFLADELYFFQNATMDQMARFYSGLYGSWSQERYRQMCVTFPIHAERKINTFSKGMQRQAAIILALSAQPDILLLDEAFDGLDPVIRGLVRKILAEDVAQRGATVIIASHNLRELEDLCDQVGVLHGGRILFQRDIDDLKLGFFKVQCAFRPAKEREDFAGLDLLQFESRGSLINLIARGAREEILGKIEAMGPLFVETVPLTLEEVFIHEMEAVGYDYSNILF</sequence>
<dbReference type="Proteomes" id="UP000653127">
    <property type="component" value="Unassembled WGS sequence"/>
</dbReference>
<dbReference type="GO" id="GO:0005524">
    <property type="term" value="F:ATP binding"/>
    <property type="evidence" value="ECO:0007669"/>
    <property type="project" value="UniProtKB-KW"/>
</dbReference>
<evidence type="ECO:0000313" key="6">
    <source>
        <dbReference type="Proteomes" id="UP000653127"/>
    </source>
</evidence>
<dbReference type="EMBL" id="JACRST010000007">
    <property type="protein sequence ID" value="MBC8546629.1"/>
    <property type="molecule type" value="Genomic_DNA"/>
</dbReference>
<evidence type="ECO:0000313" key="5">
    <source>
        <dbReference type="EMBL" id="MBC8546629.1"/>
    </source>
</evidence>
<keyword evidence="2" id="KW-0547">Nucleotide-binding</keyword>
<evidence type="ECO:0000256" key="2">
    <source>
        <dbReference type="ARBA" id="ARBA00022741"/>
    </source>
</evidence>
<proteinExistence type="predicted"/>
<dbReference type="InterPro" id="IPR003439">
    <property type="entry name" value="ABC_transporter-like_ATP-bd"/>
</dbReference>
<evidence type="ECO:0000256" key="3">
    <source>
        <dbReference type="ARBA" id="ARBA00022840"/>
    </source>
</evidence>
<dbReference type="Pfam" id="PF00005">
    <property type="entry name" value="ABC_tran"/>
    <property type="match status" value="1"/>
</dbReference>
<keyword evidence="1" id="KW-0813">Transport</keyword>
<dbReference type="InterPro" id="IPR051782">
    <property type="entry name" value="ABC_Transporter_VariousFunc"/>
</dbReference>
<dbReference type="PROSITE" id="PS50893">
    <property type="entry name" value="ABC_TRANSPORTER_2"/>
    <property type="match status" value="1"/>
</dbReference>
<evidence type="ECO:0000256" key="1">
    <source>
        <dbReference type="ARBA" id="ARBA00022448"/>
    </source>
</evidence>
<dbReference type="Gene3D" id="3.40.50.300">
    <property type="entry name" value="P-loop containing nucleotide triphosphate hydrolases"/>
    <property type="match status" value="1"/>
</dbReference>
<comment type="caution">
    <text evidence="5">The sequence shown here is derived from an EMBL/GenBank/DDBJ whole genome shotgun (WGS) entry which is preliminary data.</text>
</comment>
<dbReference type="InterPro" id="IPR003593">
    <property type="entry name" value="AAA+_ATPase"/>
</dbReference>
<feature type="domain" description="ABC transporter" evidence="4">
    <location>
        <begin position="2"/>
        <end position="227"/>
    </location>
</feature>
<gene>
    <name evidence="5" type="ORF">H8711_06730</name>
</gene>